<name>A0A7J6MGI5_PERCH</name>
<gene>
    <name evidence="1" type="ORF">FOL47_001868</name>
</gene>
<accession>A0A7J6MGI5</accession>
<dbReference type="Proteomes" id="UP000591131">
    <property type="component" value="Unassembled WGS sequence"/>
</dbReference>
<organism evidence="1 2">
    <name type="scientific">Perkinsus chesapeaki</name>
    <name type="common">Clam parasite</name>
    <name type="synonym">Perkinsus andrewsi</name>
    <dbReference type="NCBI Taxonomy" id="330153"/>
    <lineage>
        <taxon>Eukaryota</taxon>
        <taxon>Sar</taxon>
        <taxon>Alveolata</taxon>
        <taxon>Perkinsozoa</taxon>
        <taxon>Perkinsea</taxon>
        <taxon>Perkinsida</taxon>
        <taxon>Perkinsidae</taxon>
        <taxon>Perkinsus</taxon>
    </lineage>
</organism>
<reference evidence="1 2" key="1">
    <citation type="submission" date="2020-04" db="EMBL/GenBank/DDBJ databases">
        <title>Perkinsus chesapeaki whole genome sequence.</title>
        <authorList>
            <person name="Bogema D.R."/>
        </authorList>
    </citation>
    <scope>NUCLEOTIDE SEQUENCE [LARGE SCALE GENOMIC DNA]</scope>
    <source>
        <strain evidence="1">ATCC PRA-425</strain>
    </source>
</reference>
<dbReference type="OrthoDB" id="46988at2759"/>
<keyword evidence="2" id="KW-1185">Reference proteome</keyword>
<protein>
    <submittedName>
        <fullName evidence="1">Uncharacterized protein</fullName>
    </submittedName>
</protein>
<sequence>MAFFSIDRGGEAYEAGPFILRRDPVGIPRGQIHAFPRDHSDERQAAWLAGVEKVCPGLTVAIDDLRFFYVTREGNLETKLRGQFIKLEREWLPLSPGRYLLVSESSLILKYNIHPDHAAHVRFGCESGDTGYMLYNMVSQGPGKEYKLTAYPGPNTVDDLITKFKTVCPEWDSTL</sequence>
<evidence type="ECO:0000313" key="1">
    <source>
        <dbReference type="EMBL" id="KAF4670719.1"/>
    </source>
</evidence>
<comment type="caution">
    <text evidence="1">The sequence shown here is derived from an EMBL/GenBank/DDBJ whole genome shotgun (WGS) entry which is preliminary data.</text>
</comment>
<proteinExistence type="predicted"/>
<dbReference type="EMBL" id="JAAPAO010000147">
    <property type="protein sequence ID" value="KAF4670719.1"/>
    <property type="molecule type" value="Genomic_DNA"/>
</dbReference>
<evidence type="ECO:0000313" key="2">
    <source>
        <dbReference type="Proteomes" id="UP000591131"/>
    </source>
</evidence>
<dbReference type="AlphaFoldDB" id="A0A7J6MGI5"/>